<dbReference type="AlphaFoldDB" id="A0A501WBC0"/>
<accession>A0A501WBC0</accession>
<evidence type="ECO:0000256" key="1">
    <source>
        <dbReference type="SAM" id="MobiDB-lite"/>
    </source>
</evidence>
<keyword evidence="3" id="KW-1185">Reference proteome</keyword>
<name>A0A501WBC0_9RHOB</name>
<gene>
    <name evidence="2" type="ORF">FJM51_22525</name>
</gene>
<dbReference type="EMBL" id="VFRP01000055">
    <property type="protein sequence ID" value="TPE45670.1"/>
    <property type="molecule type" value="Genomic_DNA"/>
</dbReference>
<comment type="caution">
    <text evidence="2">The sequence shown here is derived from an EMBL/GenBank/DDBJ whole genome shotgun (WGS) entry which is preliminary data.</text>
</comment>
<dbReference type="Proteomes" id="UP000319255">
    <property type="component" value="Unassembled WGS sequence"/>
</dbReference>
<protein>
    <submittedName>
        <fullName evidence="2">Uncharacterized protein</fullName>
    </submittedName>
</protein>
<evidence type="ECO:0000313" key="3">
    <source>
        <dbReference type="Proteomes" id="UP000319255"/>
    </source>
</evidence>
<feature type="compositionally biased region" description="Basic and acidic residues" evidence="1">
    <location>
        <begin position="21"/>
        <end position="30"/>
    </location>
</feature>
<organism evidence="2 3">
    <name type="scientific">Amaricoccus solimangrovi</name>
    <dbReference type="NCBI Taxonomy" id="2589815"/>
    <lineage>
        <taxon>Bacteria</taxon>
        <taxon>Pseudomonadati</taxon>
        <taxon>Pseudomonadota</taxon>
        <taxon>Alphaproteobacteria</taxon>
        <taxon>Rhodobacterales</taxon>
        <taxon>Paracoccaceae</taxon>
        <taxon>Amaricoccus</taxon>
    </lineage>
</organism>
<reference evidence="2 3" key="1">
    <citation type="submission" date="2019-06" db="EMBL/GenBank/DDBJ databases">
        <title>A novel bacterium of genus Amaricoccus, isolated from marine sediment.</title>
        <authorList>
            <person name="Huang H."/>
            <person name="Mo K."/>
            <person name="Hu Y."/>
        </authorList>
    </citation>
    <scope>NUCLEOTIDE SEQUENCE [LARGE SCALE GENOMIC DNA]</scope>
    <source>
        <strain evidence="2 3">HB172011</strain>
    </source>
</reference>
<sequence>MSVIEEGPVPVKKVARSPPLRPERQDDLRRHDRAIRPAMTMRFRFHADLISAQIVAGWQHGTVPEVKAPFRRWQEVPSVLVADSSGRFEE</sequence>
<dbReference type="RefSeq" id="WP_140456353.1">
    <property type="nucleotide sequence ID" value="NZ_VFRP01000055.1"/>
</dbReference>
<evidence type="ECO:0000313" key="2">
    <source>
        <dbReference type="EMBL" id="TPE45670.1"/>
    </source>
</evidence>
<feature type="region of interest" description="Disordered" evidence="1">
    <location>
        <begin position="1"/>
        <end position="30"/>
    </location>
</feature>
<proteinExistence type="predicted"/>